<name>A0A558HB97_PAENT</name>
<feature type="domain" description="O-antigen ligase-related" evidence="7">
    <location>
        <begin position="249"/>
        <end position="376"/>
    </location>
</feature>
<dbReference type="Pfam" id="PF04932">
    <property type="entry name" value="Wzy_C"/>
    <property type="match status" value="1"/>
</dbReference>
<evidence type="ECO:0000256" key="4">
    <source>
        <dbReference type="ARBA" id="ARBA00023136"/>
    </source>
</evidence>
<dbReference type="GO" id="GO:0016874">
    <property type="term" value="F:ligase activity"/>
    <property type="evidence" value="ECO:0007669"/>
    <property type="project" value="UniProtKB-KW"/>
</dbReference>
<evidence type="ECO:0000256" key="3">
    <source>
        <dbReference type="ARBA" id="ARBA00022989"/>
    </source>
</evidence>
<feature type="transmembrane region" description="Helical" evidence="6">
    <location>
        <begin position="92"/>
        <end position="112"/>
    </location>
</feature>
<feature type="transmembrane region" description="Helical" evidence="6">
    <location>
        <begin position="426"/>
        <end position="446"/>
    </location>
</feature>
<feature type="transmembrane region" description="Helical" evidence="6">
    <location>
        <begin position="57"/>
        <end position="80"/>
    </location>
</feature>
<accession>A0A558HB97</accession>
<organism evidence="8 9">
    <name type="scientific">Paenarthrobacter nitroguajacolicus</name>
    <name type="common">Arthrobacter nitroguajacolicus</name>
    <dbReference type="NCBI Taxonomy" id="211146"/>
    <lineage>
        <taxon>Bacteria</taxon>
        <taxon>Bacillati</taxon>
        <taxon>Actinomycetota</taxon>
        <taxon>Actinomycetes</taxon>
        <taxon>Micrococcales</taxon>
        <taxon>Micrococcaceae</taxon>
        <taxon>Paenarthrobacter</taxon>
    </lineage>
</organism>
<keyword evidence="2 6" id="KW-0812">Transmembrane</keyword>
<feature type="transmembrane region" description="Helical" evidence="6">
    <location>
        <begin position="365"/>
        <end position="390"/>
    </location>
</feature>
<evidence type="ECO:0000259" key="7">
    <source>
        <dbReference type="Pfam" id="PF04932"/>
    </source>
</evidence>
<proteinExistence type="predicted"/>
<dbReference type="Proteomes" id="UP000316500">
    <property type="component" value="Unassembled WGS sequence"/>
</dbReference>
<dbReference type="PANTHER" id="PTHR37422:SF13">
    <property type="entry name" value="LIPOPOLYSACCHARIDE BIOSYNTHESIS PROTEIN PA4999-RELATED"/>
    <property type="match status" value="1"/>
</dbReference>
<keyword evidence="3 6" id="KW-1133">Transmembrane helix</keyword>
<comment type="caution">
    <text evidence="8">The sequence shown here is derived from an EMBL/GenBank/DDBJ whole genome shotgun (WGS) entry which is preliminary data.</text>
</comment>
<comment type="subcellular location">
    <subcellularLocation>
        <location evidence="1">Membrane</location>
        <topology evidence="1">Multi-pass membrane protein</topology>
    </subcellularLocation>
</comment>
<keyword evidence="4 6" id="KW-0472">Membrane</keyword>
<feature type="transmembrane region" description="Helical" evidence="6">
    <location>
        <begin position="294"/>
        <end position="314"/>
    </location>
</feature>
<keyword evidence="8" id="KW-0436">Ligase</keyword>
<dbReference type="InterPro" id="IPR007016">
    <property type="entry name" value="O-antigen_ligase-rel_domated"/>
</dbReference>
<evidence type="ECO:0000256" key="2">
    <source>
        <dbReference type="ARBA" id="ARBA00022692"/>
    </source>
</evidence>
<feature type="transmembrane region" description="Helical" evidence="6">
    <location>
        <begin position="127"/>
        <end position="145"/>
    </location>
</feature>
<dbReference type="EMBL" id="VNFK01000002">
    <property type="protein sequence ID" value="TVU66392.1"/>
    <property type="molecule type" value="Genomic_DNA"/>
</dbReference>
<evidence type="ECO:0000313" key="9">
    <source>
        <dbReference type="Proteomes" id="UP000316500"/>
    </source>
</evidence>
<evidence type="ECO:0000256" key="1">
    <source>
        <dbReference type="ARBA" id="ARBA00004141"/>
    </source>
</evidence>
<feature type="transmembrane region" description="Helical" evidence="6">
    <location>
        <begin position="402"/>
        <end position="420"/>
    </location>
</feature>
<feature type="transmembrane region" description="Helical" evidence="6">
    <location>
        <begin position="265"/>
        <end position="282"/>
    </location>
</feature>
<dbReference type="PANTHER" id="PTHR37422">
    <property type="entry name" value="TEICHURONIC ACID BIOSYNTHESIS PROTEIN TUAE"/>
    <property type="match status" value="1"/>
</dbReference>
<dbReference type="InterPro" id="IPR051533">
    <property type="entry name" value="WaaL-like"/>
</dbReference>
<dbReference type="OrthoDB" id="5243524at2"/>
<feature type="region of interest" description="Disordered" evidence="5">
    <location>
        <begin position="456"/>
        <end position="487"/>
    </location>
</feature>
<protein>
    <submittedName>
        <fullName evidence="8">O-antigen ligase family protein</fullName>
    </submittedName>
</protein>
<evidence type="ECO:0000256" key="5">
    <source>
        <dbReference type="SAM" id="MobiDB-lite"/>
    </source>
</evidence>
<feature type="transmembrane region" description="Helical" evidence="6">
    <location>
        <begin position="242"/>
        <end position="259"/>
    </location>
</feature>
<feature type="transmembrane region" description="Helical" evidence="6">
    <location>
        <begin position="212"/>
        <end position="230"/>
    </location>
</feature>
<dbReference type="RefSeq" id="WP_144648287.1">
    <property type="nucleotide sequence ID" value="NZ_VNFK01000002.1"/>
</dbReference>
<sequence length="487" mass="51858">MRATRRSLIFPPAREVQLHDLVGSTSDAGHVSLLLKFAAFAVFFFPSNMIIKPIGAVGTIPIMLALLLLAFWLCSALFGLHNPFRTSHPGRLGLGLLWVGTCASYVALFSGFTGNTNVSAQAAADRWLILILASAGIALVATEAVRTLNDAMSLVRAILAGAFFCCLVALVQFLFRVNPMVWIQEAMPGFTDNGGNTAFQVRGFMTRVAGSTFHSIELAVVCSMLLPLSIWRGIYDRTGHKWLHWAGTGLLVVAIASTVSRSGVLGLVVGMLVFIPFLPRVARRWALVAAPTAMAALFVAIPGLVGTLTSSFTAGQSDPSLTTRTNNYPRVAEMFGELPFLGLGPGNYLPDNALHILDNQYLNSLVTLGLVGFIGMVAYLVLPFISSVLAARASRLPALRSLAGAVAAGGAVAAACSLTFDSMAFPVFALVYPFIVGLGGGTWTMVRREIELRESAVPHQETGGGPPRNGLPVKPSTLNEEAITWTR</sequence>
<evidence type="ECO:0000313" key="8">
    <source>
        <dbReference type="EMBL" id="TVU66392.1"/>
    </source>
</evidence>
<gene>
    <name evidence="8" type="ORF">FQP90_03200</name>
</gene>
<evidence type="ECO:0000256" key="6">
    <source>
        <dbReference type="SAM" id="Phobius"/>
    </source>
</evidence>
<dbReference type="AlphaFoldDB" id="A0A558HB97"/>
<feature type="transmembrane region" description="Helical" evidence="6">
    <location>
        <begin position="157"/>
        <end position="175"/>
    </location>
</feature>
<dbReference type="GO" id="GO:0016020">
    <property type="term" value="C:membrane"/>
    <property type="evidence" value="ECO:0007669"/>
    <property type="project" value="UniProtKB-SubCell"/>
</dbReference>
<reference evidence="8 9" key="1">
    <citation type="submission" date="2019-07" db="EMBL/GenBank/DDBJ databases">
        <title>Diversity of Bacteria from Kongsfjorden, Arctic.</title>
        <authorList>
            <person name="Yu Y."/>
        </authorList>
    </citation>
    <scope>NUCLEOTIDE SEQUENCE [LARGE SCALE GENOMIC DNA]</scope>
    <source>
        <strain evidence="8 9">SM1928</strain>
    </source>
</reference>